<dbReference type="Proteomes" id="UP000270296">
    <property type="component" value="Unassembled WGS sequence"/>
</dbReference>
<protein>
    <submittedName>
        <fullName evidence="2 4">Uncharacterized protein</fullName>
    </submittedName>
</protein>
<reference evidence="4" key="1">
    <citation type="submission" date="2016-06" db="UniProtKB">
        <authorList>
            <consortium name="WormBaseParasite"/>
        </authorList>
    </citation>
    <scope>IDENTIFICATION</scope>
</reference>
<accession>A0A183IW45</accession>
<reference evidence="2 3" key="2">
    <citation type="submission" date="2018-11" db="EMBL/GenBank/DDBJ databases">
        <authorList>
            <consortium name="Pathogen Informatics"/>
        </authorList>
    </citation>
    <scope>NUCLEOTIDE SEQUENCE [LARGE SCALE GENOMIC DNA]</scope>
</reference>
<evidence type="ECO:0000256" key="1">
    <source>
        <dbReference type="SAM" id="MobiDB-lite"/>
    </source>
</evidence>
<feature type="region of interest" description="Disordered" evidence="1">
    <location>
        <begin position="114"/>
        <end position="140"/>
    </location>
</feature>
<evidence type="ECO:0000313" key="2">
    <source>
        <dbReference type="EMBL" id="VDP14473.1"/>
    </source>
</evidence>
<sequence length="159" mass="17766">MECGYQKVQYPFAVQHKCASSVTKLPDAGEVRTERRSQRLLLLHVKVDPDKKLTNQEYTNILQPLVDVHGASVGCDDHRNETRVVGRSERLSQVAESEYARFEDDELNLTDKRKRGKRAEVESAPGLSHRSEASSVGPGCEGLSRTVHKNSCVICCVRS</sequence>
<gene>
    <name evidence="2" type="ORF">SBAD_LOCUS7842</name>
</gene>
<name>A0A183IW45_9BILA</name>
<dbReference type="EMBL" id="UZAM01010993">
    <property type="protein sequence ID" value="VDP14473.1"/>
    <property type="molecule type" value="Genomic_DNA"/>
</dbReference>
<proteinExistence type="predicted"/>
<dbReference type="AlphaFoldDB" id="A0A183IW45"/>
<keyword evidence="3" id="KW-1185">Reference proteome</keyword>
<organism evidence="4">
    <name type="scientific">Soboliphyme baturini</name>
    <dbReference type="NCBI Taxonomy" id="241478"/>
    <lineage>
        <taxon>Eukaryota</taxon>
        <taxon>Metazoa</taxon>
        <taxon>Ecdysozoa</taxon>
        <taxon>Nematoda</taxon>
        <taxon>Enoplea</taxon>
        <taxon>Dorylaimia</taxon>
        <taxon>Dioctophymatida</taxon>
        <taxon>Dioctophymatoidea</taxon>
        <taxon>Soboliphymatidae</taxon>
        <taxon>Soboliphyme</taxon>
    </lineage>
</organism>
<evidence type="ECO:0000313" key="3">
    <source>
        <dbReference type="Proteomes" id="UP000270296"/>
    </source>
</evidence>
<dbReference type="WBParaSite" id="SBAD_0000813501-mRNA-1">
    <property type="protein sequence ID" value="SBAD_0000813501-mRNA-1"/>
    <property type="gene ID" value="SBAD_0000813501"/>
</dbReference>
<evidence type="ECO:0000313" key="4">
    <source>
        <dbReference type="WBParaSite" id="SBAD_0000813501-mRNA-1"/>
    </source>
</evidence>